<dbReference type="InterPro" id="IPR016024">
    <property type="entry name" value="ARM-type_fold"/>
</dbReference>
<dbReference type="InterPro" id="IPR039273">
    <property type="entry name" value="TEPSIN"/>
</dbReference>
<dbReference type="GO" id="GO:0031410">
    <property type="term" value="C:cytoplasmic vesicle"/>
    <property type="evidence" value="ECO:0007669"/>
    <property type="project" value="UniProtKB-SubCell"/>
</dbReference>
<feature type="compositionally biased region" description="Polar residues" evidence="5">
    <location>
        <begin position="560"/>
        <end position="572"/>
    </location>
</feature>
<feature type="compositionally biased region" description="Polar residues" evidence="5">
    <location>
        <begin position="482"/>
        <end position="498"/>
    </location>
</feature>
<dbReference type="Gene3D" id="1.25.40.90">
    <property type="match status" value="1"/>
</dbReference>
<evidence type="ECO:0000313" key="8">
    <source>
        <dbReference type="Proteomes" id="UP000054558"/>
    </source>
</evidence>
<evidence type="ECO:0000256" key="1">
    <source>
        <dbReference type="ARBA" id="ARBA00004541"/>
    </source>
</evidence>
<evidence type="ECO:0000259" key="6">
    <source>
        <dbReference type="PROSITE" id="PS50179"/>
    </source>
</evidence>
<dbReference type="Proteomes" id="UP000054558">
    <property type="component" value="Unassembled WGS sequence"/>
</dbReference>
<gene>
    <name evidence="7" type="ORF">KFL_012530010</name>
</gene>
<feature type="domain" description="VHS" evidence="6">
    <location>
        <begin position="20"/>
        <end position="74"/>
    </location>
</feature>
<feature type="region of interest" description="Disordered" evidence="5">
    <location>
        <begin position="249"/>
        <end position="281"/>
    </location>
</feature>
<reference evidence="7 8" key="1">
    <citation type="journal article" date="2014" name="Nat. Commun.">
        <title>Klebsormidium flaccidum genome reveals primary factors for plant terrestrial adaptation.</title>
        <authorList>
            <person name="Hori K."/>
            <person name="Maruyama F."/>
            <person name="Fujisawa T."/>
            <person name="Togashi T."/>
            <person name="Yamamoto N."/>
            <person name="Seo M."/>
            <person name="Sato S."/>
            <person name="Yamada T."/>
            <person name="Mori H."/>
            <person name="Tajima N."/>
            <person name="Moriyama T."/>
            <person name="Ikeuchi M."/>
            <person name="Watanabe M."/>
            <person name="Wada H."/>
            <person name="Kobayashi K."/>
            <person name="Saito M."/>
            <person name="Masuda T."/>
            <person name="Sasaki-Sekimoto Y."/>
            <person name="Mashiguchi K."/>
            <person name="Awai K."/>
            <person name="Shimojima M."/>
            <person name="Masuda S."/>
            <person name="Iwai M."/>
            <person name="Nobusawa T."/>
            <person name="Narise T."/>
            <person name="Kondo S."/>
            <person name="Saito H."/>
            <person name="Sato R."/>
            <person name="Murakawa M."/>
            <person name="Ihara Y."/>
            <person name="Oshima-Yamada Y."/>
            <person name="Ohtaka K."/>
            <person name="Satoh M."/>
            <person name="Sonobe K."/>
            <person name="Ishii M."/>
            <person name="Ohtani R."/>
            <person name="Kanamori-Sato M."/>
            <person name="Honoki R."/>
            <person name="Miyazaki D."/>
            <person name="Mochizuki H."/>
            <person name="Umetsu J."/>
            <person name="Higashi K."/>
            <person name="Shibata D."/>
            <person name="Kamiya Y."/>
            <person name="Sato N."/>
            <person name="Nakamura Y."/>
            <person name="Tabata S."/>
            <person name="Ida S."/>
            <person name="Kurokawa K."/>
            <person name="Ohta H."/>
        </authorList>
    </citation>
    <scope>NUCLEOTIDE SEQUENCE [LARGE SCALE GENOMIC DNA]</scope>
    <source>
        <strain evidence="7 8">NIES-2285</strain>
    </source>
</reference>
<dbReference type="InterPro" id="IPR008942">
    <property type="entry name" value="ENTH_VHS"/>
</dbReference>
<dbReference type="PANTHER" id="PTHR21514">
    <property type="entry name" value="AP-4 COMPLEX ACCESSORY SUBUNIT TEPSIN"/>
    <property type="match status" value="1"/>
</dbReference>
<dbReference type="PROSITE" id="PS50179">
    <property type="entry name" value="VHS"/>
    <property type="match status" value="1"/>
</dbReference>
<evidence type="ECO:0000256" key="5">
    <source>
        <dbReference type="SAM" id="MobiDB-lite"/>
    </source>
</evidence>
<dbReference type="GO" id="GO:0043130">
    <property type="term" value="F:ubiquitin binding"/>
    <property type="evidence" value="ECO:0007669"/>
    <property type="project" value="InterPro"/>
</dbReference>
<dbReference type="InterPro" id="IPR035802">
    <property type="entry name" value="ENTH/VHS_tepsin"/>
</dbReference>
<protein>
    <submittedName>
        <fullName evidence="7">VHS domain-containing protein</fullName>
    </submittedName>
</protein>
<keyword evidence="4" id="KW-0968">Cytoplasmic vesicle</keyword>
<dbReference type="SUPFAM" id="SSF48371">
    <property type="entry name" value="ARM repeat"/>
    <property type="match status" value="1"/>
</dbReference>
<evidence type="ECO:0000256" key="3">
    <source>
        <dbReference type="ARBA" id="ARBA00023034"/>
    </source>
</evidence>
<dbReference type="STRING" id="105231.A0A1Y1IXK0"/>
<dbReference type="PANTHER" id="PTHR21514:SF0">
    <property type="entry name" value="AP-4 COMPLEX ACCESSORY SUBUNIT TEPSIN"/>
    <property type="match status" value="1"/>
</dbReference>
<feature type="region of interest" description="Disordered" evidence="5">
    <location>
        <begin position="187"/>
        <end position="232"/>
    </location>
</feature>
<organism evidence="7 8">
    <name type="scientific">Klebsormidium nitens</name>
    <name type="common">Green alga</name>
    <name type="synonym">Ulothrix nitens</name>
    <dbReference type="NCBI Taxonomy" id="105231"/>
    <lineage>
        <taxon>Eukaryota</taxon>
        <taxon>Viridiplantae</taxon>
        <taxon>Streptophyta</taxon>
        <taxon>Klebsormidiophyceae</taxon>
        <taxon>Klebsormidiales</taxon>
        <taxon>Klebsormidiaceae</taxon>
        <taxon>Klebsormidium</taxon>
    </lineage>
</organism>
<name>A0A1Y1IXK0_KLENI</name>
<feature type="compositionally biased region" description="Gly residues" evidence="5">
    <location>
        <begin position="214"/>
        <end position="232"/>
    </location>
</feature>
<proteinExistence type="predicted"/>
<feature type="region of interest" description="Disordered" evidence="5">
    <location>
        <begin position="437"/>
        <end position="597"/>
    </location>
</feature>
<evidence type="ECO:0000256" key="2">
    <source>
        <dbReference type="ARBA" id="ARBA00004555"/>
    </source>
</evidence>
<keyword evidence="3" id="KW-0333">Golgi apparatus</keyword>
<dbReference type="AlphaFoldDB" id="A0A1Y1IXK0"/>
<dbReference type="EMBL" id="DF238202">
    <property type="protein sequence ID" value="GAQ93018.1"/>
    <property type="molecule type" value="Genomic_DNA"/>
</dbReference>
<dbReference type="InterPro" id="IPR002014">
    <property type="entry name" value="VHS_dom"/>
</dbReference>
<sequence>MVISATEDNDEVTPVYRLDEICDVCRSSPPDVVKDIVDHVMRRLDHRSPYVKQKALRLIKFASGRAGPDFKRDIQRHSGTIRGLFHYKGQPDPLKGDAPNKAVRDMAHETVQAMFSTEAPPSGGPAAYSHKKMEGFGSTGSRDPGADSGRGAGFTGMISAGMKELETAVMAKGGLKDMVNSAVGQYTGRGSRKSFLSDENDRGSFRPPRENEGSYGGGGGESWRGGGGRGYSGGSSGFGGEYGRSNGDYSRSNGSFGRGGSADVWTNERADDDGAGDDVSNAREIETTSSAAAGSEEERLVEGITAPGGVRPAPTREALQSFMNSAATLDGRAIAGSLEGKLRSQRWQVRFRALCVIEALQRHEGGGGVAAVTEHFQAQPGAVTKNLDSPQASVREKAKKILVNFGLDNSAAPAAPAASSPVAKPAPVADLLNVNEPDLLGASSSTPAEPPKPQDPAPSADLLGDDLWSAPQTSAPPPERQASGSDLFSGLTVGSSEAAQKPGGGDSSELFAGMNLESGGPAPAASVPPVSEDPFGLSAPAANGGKDSLSDLLGGLSVAPPQSATVPPSQGVKSPPRAAPQAKQPLPPMPMPGFESAQWQQPQGLQGMHPPQGVPATAFMPPQQMGFQQMTPQQMQQMQMAYLHQMQQRGMGMPGMMPFSGAQPGYSPGFQAGFGGLTPQPQPAHGMPQNGAHFGGGFGGGLQPSGGSLGGSTFSSLGAGGSGDLFQNAGIAHSQENKAETKAFDFIADQLKTAKPGKSMR</sequence>
<comment type="subcellular location">
    <subcellularLocation>
        <location evidence="1">Cytoplasmic vesicle</location>
    </subcellularLocation>
    <subcellularLocation>
        <location evidence="2">Golgi apparatus</location>
    </subcellularLocation>
</comment>
<feature type="compositionally biased region" description="Low complexity" evidence="5">
    <location>
        <begin position="518"/>
        <end position="530"/>
    </location>
</feature>
<feature type="region of interest" description="Disordered" evidence="5">
    <location>
        <begin position="116"/>
        <end position="148"/>
    </location>
</feature>
<evidence type="ECO:0000313" key="7">
    <source>
        <dbReference type="EMBL" id="GAQ93018.1"/>
    </source>
</evidence>
<dbReference type="CDD" id="cd03572">
    <property type="entry name" value="ENTH_like_Tepsin"/>
    <property type="match status" value="1"/>
</dbReference>
<feature type="compositionally biased region" description="Basic and acidic residues" evidence="5">
    <location>
        <begin position="195"/>
        <end position="212"/>
    </location>
</feature>
<keyword evidence="8" id="KW-1185">Reference proteome</keyword>
<feature type="compositionally biased region" description="Low complexity" evidence="5">
    <location>
        <begin position="544"/>
        <end position="557"/>
    </location>
</feature>
<dbReference type="GO" id="GO:0032588">
    <property type="term" value="C:trans-Golgi network membrane"/>
    <property type="evidence" value="ECO:0000318"/>
    <property type="project" value="GO_Central"/>
</dbReference>
<dbReference type="SMART" id="SM00288">
    <property type="entry name" value="VHS"/>
    <property type="match status" value="1"/>
</dbReference>
<dbReference type="OrthoDB" id="118154at2759"/>
<dbReference type="OMA" id="FSIVHTY"/>
<accession>A0A1Y1IXK0</accession>
<dbReference type="GO" id="GO:0035091">
    <property type="term" value="F:phosphatidylinositol binding"/>
    <property type="evidence" value="ECO:0007669"/>
    <property type="project" value="InterPro"/>
</dbReference>
<evidence type="ECO:0000256" key="4">
    <source>
        <dbReference type="ARBA" id="ARBA00023329"/>
    </source>
</evidence>